<dbReference type="Gene3D" id="3.40.50.2300">
    <property type="match status" value="1"/>
</dbReference>
<evidence type="ECO:0008006" key="4">
    <source>
        <dbReference type="Google" id="ProtNLM"/>
    </source>
</evidence>
<dbReference type="RefSeq" id="WP_173291750.1">
    <property type="nucleotide sequence ID" value="NZ_AP021888.1"/>
</dbReference>
<dbReference type="KEGG" id="tzo:THMIRHAT_17380"/>
<name>A0A6F8PPE3_9GAMM</name>
<feature type="chain" id="PRO_5026228773" description="Penicillin-binding protein activator" evidence="1">
    <location>
        <begin position="30"/>
        <end position="474"/>
    </location>
</feature>
<reference evidence="3" key="1">
    <citation type="submission" date="2019-11" db="EMBL/GenBank/DDBJ databases">
        <title>Isolation and characterization of two novel species in the genus Thiomicrorhabdus.</title>
        <authorList>
            <person name="Mochizuki J."/>
            <person name="Kojima H."/>
            <person name="Fukui M."/>
        </authorList>
    </citation>
    <scope>NUCLEOTIDE SEQUENCE [LARGE SCALE GENOMIC DNA]</scope>
    <source>
        <strain evidence="3">AkT22</strain>
    </source>
</reference>
<accession>A0A6F8PPE3</accession>
<dbReference type="AlphaFoldDB" id="A0A6F8PPE3"/>
<proteinExistence type="predicted"/>
<protein>
    <recommendedName>
        <fullName evidence="4">Penicillin-binding protein activator</fullName>
    </recommendedName>
</protein>
<keyword evidence="3" id="KW-1185">Reference proteome</keyword>
<keyword evidence="1" id="KW-0732">Signal</keyword>
<feature type="signal peptide" evidence="1">
    <location>
        <begin position="1"/>
        <end position="29"/>
    </location>
</feature>
<sequence length="474" mass="52846">MKIDFQGRKKHWLYGLTATIALSFTPCLAADVLETPESRVANSAGQQILWLDLEILLLKAELAQKNGALQEVRAYLTEIHKNPIPPFLQARLGELDAYSQAQEGTPEVAKQAFEFKPENPLILLPLSGPYQAAGEQVLAGLKSGFPDKELQVIDTAIYDNAFELWELVKLIKPSFIFGPLRPEFAQEFAAFDTQIPTLMLNEITTNHSYVKYFTPSRTAQIPGLVKLIQKNGFHRVLLLSAGNQLAQTQAFLQAQAQLPPDMSYEVLQAPIKVSIDQTLEQHLGALLSESRRVWLQKTLDEHLEEGVRARQDIDLVLSFLPFRSAMQVSPILSFYHLNSVAHLWVPTGLPSVEIFSANLPFWQETQAMLPKFYVDQVAATIAANPSQSSFDTAKLPLTSAETVDKETLNSSVHTVGIFYALGQVAAEIVQKMTASPLQQMPTSLGQVQWDVDKNIQLTPSFYWLDKGSFTQQNP</sequence>
<organism evidence="2 3">
    <name type="scientific">Thiosulfativibrio zosterae</name>
    <dbReference type="NCBI Taxonomy" id="2675053"/>
    <lineage>
        <taxon>Bacteria</taxon>
        <taxon>Pseudomonadati</taxon>
        <taxon>Pseudomonadota</taxon>
        <taxon>Gammaproteobacteria</taxon>
        <taxon>Thiotrichales</taxon>
        <taxon>Piscirickettsiaceae</taxon>
        <taxon>Thiosulfativibrio</taxon>
    </lineage>
</organism>
<dbReference type="InterPro" id="IPR028082">
    <property type="entry name" value="Peripla_BP_I"/>
</dbReference>
<evidence type="ECO:0000313" key="3">
    <source>
        <dbReference type="Proteomes" id="UP000501466"/>
    </source>
</evidence>
<gene>
    <name evidence="2" type="ORF">THMIRHAT_17380</name>
</gene>
<evidence type="ECO:0000313" key="2">
    <source>
        <dbReference type="EMBL" id="BBP43992.1"/>
    </source>
</evidence>
<evidence type="ECO:0000256" key="1">
    <source>
        <dbReference type="SAM" id="SignalP"/>
    </source>
</evidence>
<dbReference type="Proteomes" id="UP000501466">
    <property type="component" value="Chromosome"/>
</dbReference>
<dbReference type="EMBL" id="AP021888">
    <property type="protein sequence ID" value="BBP43992.1"/>
    <property type="molecule type" value="Genomic_DNA"/>
</dbReference>
<dbReference type="SUPFAM" id="SSF53822">
    <property type="entry name" value="Periplasmic binding protein-like I"/>
    <property type="match status" value="1"/>
</dbReference>